<keyword evidence="1" id="KW-0479">Metal-binding</keyword>
<dbReference type="Proteomes" id="UP000251341">
    <property type="component" value="Unassembled WGS sequence"/>
</dbReference>
<dbReference type="PROSITE" id="PS50846">
    <property type="entry name" value="HMA_2"/>
    <property type="match status" value="1"/>
</dbReference>
<protein>
    <recommendedName>
        <fullName evidence="3">HMA domain-containing protein</fullName>
    </recommendedName>
</protein>
<dbReference type="CDD" id="cd00371">
    <property type="entry name" value="HMA"/>
    <property type="match status" value="1"/>
</dbReference>
<reference evidence="4 5" key="1">
    <citation type="submission" date="2017-04" db="EMBL/GenBank/DDBJ databases">
        <title>Unexpected and diverse lifestyles within the genus Limnohabitans.</title>
        <authorList>
            <person name="Kasalicky V."/>
            <person name="Mehrshad M."/>
            <person name="Andrei S.-A."/>
            <person name="Salcher M."/>
            <person name="Kratochvilova H."/>
            <person name="Simek K."/>
            <person name="Ghai R."/>
        </authorList>
    </citation>
    <scope>NUCLEOTIDE SEQUENCE [LARGE SCALE GENOMIC DNA]</scope>
    <source>
        <strain evidence="4 5">MWH-C5</strain>
    </source>
</reference>
<feature type="domain" description="HMA" evidence="3">
    <location>
        <begin position="2"/>
        <end position="67"/>
    </location>
</feature>
<organism evidence="4 5">
    <name type="scientific">Limnohabitans curvus</name>
    <dbReference type="NCBI Taxonomy" id="323423"/>
    <lineage>
        <taxon>Bacteria</taxon>
        <taxon>Pseudomonadati</taxon>
        <taxon>Pseudomonadota</taxon>
        <taxon>Betaproteobacteria</taxon>
        <taxon>Burkholderiales</taxon>
        <taxon>Comamonadaceae</taxon>
        <taxon>Limnohabitans</taxon>
    </lineage>
</organism>
<evidence type="ECO:0000313" key="5">
    <source>
        <dbReference type="Proteomes" id="UP000251341"/>
    </source>
</evidence>
<name>A0A315EQU9_9BURK</name>
<comment type="caution">
    <text evidence="4">The sequence shown here is derived from an EMBL/GenBank/DDBJ whole genome shotgun (WGS) entry which is preliminary data.</text>
</comment>
<proteinExistence type="predicted"/>
<dbReference type="PROSITE" id="PS01047">
    <property type="entry name" value="HMA_1"/>
    <property type="match status" value="1"/>
</dbReference>
<gene>
    <name evidence="4" type="ORF">B9Z44_05800</name>
</gene>
<dbReference type="FunFam" id="3.30.70.100:FF:000001">
    <property type="entry name" value="ATPase copper transporting beta"/>
    <property type="match status" value="1"/>
</dbReference>
<dbReference type="InterPro" id="IPR006121">
    <property type="entry name" value="HMA_dom"/>
</dbReference>
<accession>A0A315EQU9</accession>
<dbReference type="GO" id="GO:0046872">
    <property type="term" value="F:metal ion binding"/>
    <property type="evidence" value="ECO:0007669"/>
    <property type="project" value="UniProtKB-KW"/>
</dbReference>
<feature type="compositionally biased region" description="Polar residues" evidence="2">
    <location>
        <begin position="73"/>
        <end position="89"/>
    </location>
</feature>
<sequence length="96" mass="9876">MKTIELTVEGMTCGSCVKHVKQALQAVPGVVHVEVDLLSGRARVQGDLQAGSTSLIAALAEEDYVANIATESSPATATTKPGCTSQPRNSGRCCCG</sequence>
<evidence type="ECO:0000256" key="2">
    <source>
        <dbReference type="SAM" id="MobiDB-lite"/>
    </source>
</evidence>
<feature type="region of interest" description="Disordered" evidence="2">
    <location>
        <begin position="73"/>
        <end position="96"/>
    </location>
</feature>
<dbReference type="AlphaFoldDB" id="A0A315EQU9"/>
<dbReference type="RefSeq" id="WP_104801461.1">
    <property type="nucleotide sequence ID" value="NZ_NESP01000001.1"/>
</dbReference>
<dbReference type="InterPro" id="IPR017969">
    <property type="entry name" value="Heavy-metal-associated_CS"/>
</dbReference>
<evidence type="ECO:0000313" key="4">
    <source>
        <dbReference type="EMBL" id="PUE59125.1"/>
    </source>
</evidence>
<keyword evidence="5" id="KW-1185">Reference proteome</keyword>
<dbReference type="Pfam" id="PF00403">
    <property type="entry name" value="HMA"/>
    <property type="match status" value="1"/>
</dbReference>
<dbReference type="SUPFAM" id="SSF55008">
    <property type="entry name" value="HMA, heavy metal-associated domain"/>
    <property type="match status" value="1"/>
</dbReference>
<evidence type="ECO:0000259" key="3">
    <source>
        <dbReference type="PROSITE" id="PS50846"/>
    </source>
</evidence>
<dbReference type="Gene3D" id="3.30.70.100">
    <property type="match status" value="1"/>
</dbReference>
<dbReference type="EMBL" id="NESP01000001">
    <property type="protein sequence ID" value="PUE59125.1"/>
    <property type="molecule type" value="Genomic_DNA"/>
</dbReference>
<dbReference type="InterPro" id="IPR036163">
    <property type="entry name" value="HMA_dom_sf"/>
</dbReference>
<evidence type="ECO:0000256" key="1">
    <source>
        <dbReference type="ARBA" id="ARBA00022723"/>
    </source>
</evidence>